<dbReference type="KEGG" id="vg:80540150"/>
<evidence type="ECO:0000256" key="12">
    <source>
        <dbReference type="SAM" id="Phobius"/>
    </source>
</evidence>
<accession>A0A7S9VM31</accession>
<feature type="transmembrane region" description="Helical" evidence="12">
    <location>
        <begin position="104"/>
        <end position="128"/>
    </location>
</feature>
<feature type="transmembrane region" description="Helical" evidence="12">
    <location>
        <begin position="75"/>
        <end position="98"/>
    </location>
</feature>
<evidence type="ECO:0000256" key="4">
    <source>
        <dbReference type="ARBA" id="ARBA00007652"/>
    </source>
</evidence>
<keyword evidence="14" id="KW-1185">Reference proteome</keyword>
<evidence type="ECO:0000256" key="5">
    <source>
        <dbReference type="ARBA" id="ARBA00022562"/>
    </source>
</evidence>
<evidence type="ECO:0000256" key="8">
    <source>
        <dbReference type="ARBA" id="ARBA00022844"/>
    </source>
</evidence>
<dbReference type="Proteomes" id="UP001143705">
    <property type="component" value="Segment"/>
</dbReference>
<organism evidence="13 14">
    <name type="scientific">Equid herpesvirus 6</name>
    <dbReference type="NCBI Taxonomy" id="173566"/>
    <lineage>
        <taxon>Viruses</taxon>
        <taxon>Duplodnaviria</taxon>
        <taxon>Heunggongvirae</taxon>
        <taxon>Peploviricota</taxon>
        <taxon>Herviviricetes</taxon>
        <taxon>Herpesvirales</taxon>
        <taxon>Orthoherpesviridae</taxon>
        <taxon>Alphaherpesvirinae</taxon>
        <taxon>Varicellovirus</taxon>
    </lineage>
</organism>
<dbReference type="GeneID" id="80540150"/>
<keyword evidence="9" id="KW-1043">Host membrane</keyword>
<evidence type="ECO:0000256" key="6">
    <source>
        <dbReference type="ARBA" id="ARBA00022692"/>
    </source>
</evidence>
<sequence length="241" mass="26019">MPGAGAFFGGAPPDASAKRFLLEAQAADDAASSDDEEELHECVAMSAYGGDADFLVSSASARVPTRSQPAFSVHVVMFALSALVVKPACCLVFLNYYVMTGSPTFVVVGGATTLVYYARLALMGWFMLQNIRADRLPLRLWQQIIVCGLAVGRTAAFLFVAYTTIFAHSELFFRILDAGDEGEYITPIIYHRLLPLLSVRAAVCLVIISTAVYAADAVCDTVGFALPRVWICILMKSRLSV</sequence>
<dbReference type="GO" id="GO:0044200">
    <property type="term" value="C:host cell nuclear membrane"/>
    <property type="evidence" value="ECO:0007669"/>
    <property type="project" value="UniProtKB-SubCell"/>
</dbReference>
<protein>
    <submittedName>
        <fullName evidence="13">Envelope protein UL20</fullName>
    </submittedName>
</protein>
<dbReference type="EMBL" id="MT012704">
    <property type="protein sequence ID" value="QPI70152.1"/>
    <property type="molecule type" value="Genomic_DNA"/>
</dbReference>
<keyword evidence="11 12" id="KW-0472">Membrane</keyword>
<name>A0A7S9VM31_9ALPH</name>
<dbReference type="GO" id="GO:0044178">
    <property type="term" value="C:host cell Golgi membrane"/>
    <property type="evidence" value="ECO:0007669"/>
    <property type="project" value="UniProtKB-SubCell"/>
</dbReference>
<keyword evidence="8" id="KW-0946">Virion</keyword>
<keyword evidence="7" id="KW-1040">Host Golgi apparatus</keyword>
<evidence type="ECO:0000256" key="11">
    <source>
        <dbReference type="ARBA" id="ARBA00023136"/>
    </source>
</evidence>
<evidence type="ECO:0000313" key="13">
    <source>
        <dbReference type="EMBL" id="QPI70152.1"/>
    </source>
</evidence>
<reference evidence="13" key="1">
    <citation type="journal article" date="2020" name="Emerg. Infect. Dis.">
        <title>Identification of a Novel alpha-herpesvirus Associated with Ulcerative Stomatitis in Donkeys.</title>
        <authorList>
            <person name="Martella V."/>
            <person name="Lanave G."/>
            <person name="Camero M."/>
            <person name="Larocca V."/>
            <person name="Lorusso E."/>
            <person name="Catella C."/>
            <person name="Capozza P."/>
            <person name="Tempesta M."/>
            <person name="Buonavoglia C."/>
        </authorList>
    </citation>
    <scope>NUCLEOTIDE SEQUENCE</scope>
    <source>
        <strain evidence="13">AsHV/Bari/2011/740</strain>
    </source>
</reference>
<dbReference type="GO" id="GO:0019058">
    <property type="term" value="P:viral life cycle"/>
    <property type="evidence" value="ECO:0007669"/>
    <property type="project" value="InterPro"/>
</dbReference>
<proteinExistence type="inferred from homology"/>
<comment type="subcellular location">
    <subcellularLocation>
        <location evidence="1">Host Golgi apparatus membrane</location>
        <topology evidence="1">Multi-pass membrane protein</topology>
    </subcellularLocation>
    <subcellularLocation>
        <location evidence="3">Host nucleus membrane</location>
        <topology evidence="3">Multi-pass membrane protein</topology>
    </subcellularLocation>
    <subcellularLocation>
        <location evidence="2">Virion</location>
    </subcellularLocation>
</comment>
<keyword evidence="10 12" id="KW-1133">Transmembrane helix</keyword>
<keyword evidence="13" id="KW-0261">Viral envelope protein</keyword>
<evidence type="ECO:0000256" key="10">
    <source>
        <dbReference type="ARBA" id="ARBA00022989"/>
    </source>
</evidence>
<dbReference type="InterPro" id="IPR007629">
    <property type="entry name" value="Herpes_UL20"/>
</dbReference>
<evidence type="ECO:0000256" key="7">
    <source>
        <dbReference type="ARBA" id="ARBA00022812"/>
    </source>
</evidence>
<evidence type="ECO:0000313" key="14">
    <source>
        <dbReference type="Proteomes" id="UP001143705"/>
    </source>
</evidence>
<dbReference type="Pfam" id="PF04544">
    <property type="entry name" value="Herpes_UL20"/>
    <property type="match status" value="1"/>
</dbReference>
<evidence type="ECO:0000256" key="1">
    <source>
        <dbReference type="ARBA" id="ARBA00004252"/>
    </source>
</evidence>
<evidence type="ECO:0000256" key="2">
    <source>
        <dbReference type="ARBA" id="ARBA00004328"/>
    </source>
</evidence>
<feature type="transmembrane region" description="Helical" evidence="12">
    <location>
        <begin position="140"/>
        <end position="162"/>
    </location>
</feature>
<keyword evidence="5" id="KW-1048">Host nucleus</keyword>
<comment type="similarity">
    <text evidence="4">Belongs to the alphaherpesvirinae UL20 family.</text>
</comment>
<evidence type="ECO:0000256" key="3">
    <source>
        <dbReference type="ARBA" id="ARBA00004634"/>
    </source>
</evidence>
<dbReference type="RefSeq" id="YP_010801441.1">
    <property type="nucleotide sequence ID" value="NC_076964.1"/>
</dbReference>
<dbReference type="GO" id="GO:0019031">
    <property type="term" value="C:viral envelope"/>
    <property type="evidence" value="ECO:0007669"/>
    <property type="project" value="UniProtKB-KW"/>
</dbReference>
<evidence type="ECO:0000256" key="9">
    <source>
        <dbReference type="ARBA" id="ARBA00022870"/>
    </source>
</evidence>
<keyword evidence="6 12" id="KW-0812">Transmembrane</keyword>